<comment type="caution">
    <text evidence="4">The sequence shown here is derived from an EMBL/GenBank/DDBJ whole genome shotgun (WGS) entry which is preliminary data.</text>
</comment>
<dbReference type="GO" id="GO:0030907">
    <property type="term" value="C:MBF transcription complex"/>
    <property type="evidence" value="ECO:0007669"/>
    <property type="project" value="TreeGrafter"/>
</dbReference>
<keyword evidence="2" id="KW-0175">Coiled coil</keyword>
<dbReference type="Gene3D" id="1.25.40.20">
    <property type="entry name" value="Ankyrin repeat-containing domain"/>
    <property type="match status" value="1"/>
</dbReference>
<keyword evidence="1" id="KW-0677">Repeat</keyword>
<dbReference type="GO" id="GO:0010468">
    <property type="term" value="P:regulation of gene expression"/>
    <property type="evidence" value="ECO:0007669"/>
    <property type="project" value="UniProtKB-ARBA"/>
</dbReference>
<evidence type="ECO:0000256" key="3">
    <source>
        <dbReference type="SAM" id="MobiDB-lite"/>
    </source>
</evidence>
<dbReference type="GO" id="GO:0033309">
    <property type="term" value="C:SBF transcription complex"/>
    <property type="evidence" value="ECO:0007669"/>
    <property type="project" value="TreeGrafter"/>
</dbReference>
<evidence type="ECO:0000256" key="1">
    <source>
        <dbReference type="ARBA" id="ARBA00022737"/>
    </source>
</evidence>
<evidence type="ECO:0000313" key="5">
    <source>
        <dbReference type="Proteomes" id="UP001163046"/>
    </source>
</evidence>
<reference evidence="4" key="1">
    <citation type="submission" date="2023-01" db="EMBL/GenBank/DDBJ databases">
        <title>Genome assembly of the deep-sea coral Lophelia pertusa.</title>
        <authorList>
            <person name="Herrera S."/>
            <person name="Cordes E."/>
        </authorList>
    </citation>
    <scope>NUCLEOTIDE SEQUENCE</scope>
    <source>
        <strain evidence="4">USNM1676648</strain>
        <tissue evidence="4">Polyp</tissue>
    </source>
</reference>
<feature type="compositionally biased region" description="Polar residues" evidence="3">
    <location>
        <begin position="308"/>
        <end position="325"/>
    </location>
</feature>
<name>A0A9W9ZUA7_9CNID</name>
<dbReference type="EMBL" id="MU825874">
    <property type="protein sequence ID" value="KAJ7387289.1"/>
    <property type="molecule type" value="Genomic_DNA"/>
</dbReference>
<dbReference type="InterPro" id="IPR051642">
    <property type="entry name" value="SWI6-like"/>
</dbReference>
<evidence type="ECO:0000313" key="4">
    <source>
        <dbReference type="EMBL" id="KAJ7387289.1"/>
    </source>
</evidence>
<gene>
    <name evidence="4" type="ORF">OS493_004266</name>
</gene>
<dbReference type="Proteomes" id="UP001163046">
    <property type="component" value="Unassembled WGS sequence"/>
</dbReference>
<feature type="region of interest" description="Disordered" evidence="3">
    <location>
        <begin position="308"/>
        <end position="348"/>
    </location>
</feature>
<organism evidence="4 5">
    <name type="scientific">Desmophyllum pertusum</name>
    <dbReference type="NCBI Taxonomy" id="174260"/>
    <lineage>
        <taxon>Eukaryota</taxon>
        <taxon>Metazoa</taxon>
        <taxon>Cnidaria</taxon>
        <taxon>Anthozoa</taxon>
        <taxon>Hexacorallia</taxon>
        <taxon>Scleractinia</taxon>
        <taxon>Caryophylliina</taxon>
        <taxon>Caryophylliidae</taxon>
        <taxon>Desmophyllum</taxon>
    </lineage>
</organism>
<dbReference type="SUPFAM" id="SSF48403">
    <property type="entry name" value="Ankyrin repeat"/>
    <property type="match status" value="1"/>
</dbReference>
<dbReference type="OrthoDB" id="10532699at2759"/>
<dbReference type="InterPro" id="IPR036770">
    <property type="entry name" value="Ankyrin_rpt-contain_sf"/>
</dbReference>
<dbReference type="AlphaFoldDB" id="A0A9W9ZUA7"/>
<protein>
    <submittedName>
        <fullName evidence="4">Uncharacterized protein</fullName>
    </submittedName>
</protein>
<feature type="compositionally biased region" description="Acidic residues" evidence="3">
    <location>
        <begin position="326"/>
        <end position="341"/>
    </location>
</feature>
<sequence length="560" mass="62291">MSSPNSSNLQLASMASSTVTGKYHTPFCGSNCDLVHHDLVAAMFMDARRLSARIKRPGDLPSALSQCIEFTKLSGWDENSDIPDPLDNLRSPLLFLACAFAKTGIVEGLLRNNFNPRVLNQHGESALHFAATHINKAASFGGVQKNMTKSKDREDAFGRILHILTDYHPRILAQKDNNGRTALHVSSTNILNCLRSGKRKRASFHQFCLMSMIKRLLDLEDASIYTRTEIIEVIKTAENNTGDSILHILARDSTCGFHVLKFVQSLLFSGKSMPNEKNLQNETVIHLAWEADLRNAVKIFSLSPTDNNYQQLSQPEKSSPHSTQLEDGEASTEVEDTDPMEPETSHSSNLEECTVHATGNPFPQFTIPVFKHASEDDLSVITQSDASVPFIITQAFSLSSEGSLQQIEQTSDSNTKTNDVVIPGKVKLEESCEEVNAASSDADNSFLKFVITEGVGLDVPSKQNIVEVVLKQYSDKLSQVEEKLPKLGQQMSEEETALDQKKEELALLKKEILAKERSLDELRQKKELLCDEKNNLKRKVAHCHATQQQLEDNSKKVRSE</sequence>
<proteinExistence type="predicted"/>
<dbReference type="PANTHER" id="PTHR43828">
    <property type="entry name" value="ASPARAGINASE"/>
    <property type="match status" value="1"/>
</dbReference>
<dbReference type="PANTHER" id="PTHR43828:SF3">
    <property type="entry name" value="CHROMO DOMAIN-CONTAINING PROTEIN"/>
    <property type="match status" value="1"/>
</dbReference>
<evidence type="ECO:0000256" key="2">
    <source>
        <dbReference type="SAM" id="Coils"/>
    </source>
</evidence>
<feature type="coiled-coil region" evidence="2">
    <location>
        <begin position="470"/>
        <end position="539"/>
    </location>
</feature>
<keyword evidence="5" id="KW-1185">Reference proteome</keyword>
<accession>A0A9W9ZUA7</accession>